<feature type="non-terminal residue" evidence="1">
    <location>
        <position position="1"/>
    </location>
</feature>
<proteinExistence type="predicted"/>
<dbReference type="Proteomes" id="UP000265520">
    <property type="component" value="Unassembled WGS sequence"/>
</dbReference>
<sequence>VSLSLIGGCCFYHRSPPFHSVVLEVAVVTEVVTVVVEQVVNANKKCPVTKLGRFVKP</sequence>
<evidence type="ECO:0000313" key="2">
    <source>
        <dbReference type="Proteomes" id="UP000265520"/>
    </source>
</evidence>
<organism evidence="1 2">
    <name type="scientific">Trifolium medium</name>
    <dbReference type="NCBI Taxonomy" id="97028"/>
    <lineage>
        <taxon>Eukaryota</taxon>
        <taxon>Viridiplantae</taxon>
        <taxon>Streptophyta</taxon>
        <taxon>Embryophyta</taxon>
        <taxon>Tracheophyta</taxon>
        <taxon>Spermatophyta</taxon>
        <taxon>Magnoliopsida</taxon>
        <taxon>eudicotyledons</taxon>
        <taxon>Gunneridae</taxon>
        <taxon>Pentapetalae</taxon>
        <taxon>rosids</taxon>
        <taxon>fabids</taxon>
        <taxon>Fabales</taxon>
        <taxon>Fabaceae</taxon>
        <taxon>Papilionoideae</taxon>
        <taxon>50 kb inversion clade</taxon>
        <taxon>NPAAA clade</taxon>
        <taxon>Hologalegina</taxon>
        <taxon>IRL clade</taxon>
        <taxon>Trifolieae</taxon>
        <taxon>Trifolium</taxon>
    </lineage>
</organism>
<keyword evidence="2" id="KW-1185">Reference proteome</keyword>
<dbReference type="AlphaFoldDB" id="A0A392RUN8"/>
<protein>
    <submittedName>
        <fullName evidence="1">Uncharacterized protein</fullName>
    </submittedName>
</protein>
<accession>A0A392RUN8</accession>
<evidence type="ECO:0000313" key="1">
    <source>
        <dbReference type="EMBL" id="MCI39912.1"/>
    </source>
</evidence>
<name>A0A392RUN8_9FABA</name>
<dbReference type="EMBL" id="LXQA010273401">
    <property type="protein sequence ID" value="MCI39912.1"/>
    <property type="molecule type" value="Genomic_DNA"/>
</dbReference>
<reference evidence="1 2" key="1">
    <citation type="journal article" date="2018" name="Front. Plant Sci.">
        <title>Red Clover (Trifolium pratense) and Zigzag Clover (T. medium) - A Picture of Genomic Similarities and Differences.</title>
        <authorList>
            <person name="Dluhosova J."/>
            <person name="Istvanek J."/>
            <person name="Nedelnik J."/>
            <person name="Repkova J."/>
        </authorList>
    </citation>
    <scope>NUCLEOTIDE SEQUENCE [LARGE SCALE GENOMIC DNA]</scope>
    <source>
        <strain evidence="2">cv. 10/8</strain>
        <tissue evidence="1">Leaf</tissue>
    </source>
</reference>
<comment type="caution">
    <text evidence="1">The sequence shown here is derived from an EMBL/GenBank/DDBJ whole genome shotgun (WGS) entry which is preliminary data.</text>
</comment>